<dbReference type="AlphaFoldDB" id="A0A367CIB9"/>
<keyword evidence="1" id="KW-0812">Transmembrane</keyword>
<organism evidence="2 3">
    <name type="scientific">Enterococcus durans</name>
    <dbReference type="NCBI Taxonomy" id="53345"/>
    <lineage>
        <taxon>Bacteria</taxon>
        <taxon>Bacillati</taxon>
        <taxon>Bacillota</taxon>
        <taxon>Bacilli</taxon>
        <taxon>Lactobacillales</taxon>
        <taxon>Enterococcaceae</taxon>
        <taxon>Enterococcus</taxon>
    </lineage>
</organism>
<comment type="caution">
    <text evidence="2">The sequence shown here is derived from an EMBL/GenBank/DDBJ whole genome shotgun (WGS) entry which is preliminary data.</text>
</comment>
<reference evidence="2 3" key="1">
    <citation type="submission" date="2015-06" db="EMBL/GenBank/DDBJ databases">
        <title>The Genome Sequence of Enterococcus durans 4EA1.</title>
        <authorList>
            <consortium name="The Broad Institute Genomics Platform"/>
            <consortium name="The Broad Institute Genome Sequencing Center for Infectious Disease"/>
            <person name="Earl A.M."/>
            <person name="Van Tyne D."/>
            <person name="Lebreton F."/>
            <person name="Saavedra J.T."/>
            <person name="Gilmore M.S."/>
            <person name="Manson Mcguire A."/>
            <person name="Clock S."/>
            <person name="Crupain M."/>
            <person name="Rangan U."/>
            <person name="Young S."/>
            <person name="Abouelleil A."/>
            <person name="Cao P."/>
            <person name="Chapman S.B."/>
            <person name="Griggs A."/>
            <person name="Priest M."/>
            <person name="Shea T."/>
            <person name="Wortman J."/>
            <person name="Nusbaum C."/>
            <person name="Birren B."/>
        </authorList>
    </citation>
    <scope>NUCLEOTIDE SEQUENCE [LARGE SCALE GENOMIC DNA]</scope>
    <source>
        <strain evidence="2 3">4EA1</strain>
    </source>
</reference>
<feature type="transmembrane region" description="Helical" evidence="1">
    <location>
        <begin position="147"/>
        <end position="167"/>
    </location>
</feature>
<feature type="transmembrane region" description="Helical" evidence="1">
    <location>
        <begin position="173"/>
        <end position="196"/>
    </location>
</feature>
<feature type="transmembrane region" description="Helical" evidence="1">
    <location>
        <begin position="37"/>
        <end position="63"/>
    </location>
</feature>
<dbReference type="EMBL" id="LEPB01000001">
    <property type="protein sequence ID" value="RCA12354.1"/>
    <property type="molecule type" value="Genomic_DNA"/>
</dbReference>
<proteinExistence type="predicted"/>
<keyword evidence="1" id="KW-1133">Transmembrane helix</keyword>
<gene>
    <name evidence="2" type="ORF">EA71_00561</name>
</gene>
<evidence type="ECO:0008006" key="4">
    <source>
        <dbReference type="Google" id="ProtNLM"/>
    </source>
</evidence>
<keyword evidence="1" id="KW-0472">Membrane</keyword>
<feature type="transmembrane region" description="Helical" evidence="1">
    <location>
        <begin position="104"/>
        <end position="126"/>
    </location>
</feature>
<accession>A0A367CIB9</accession>
<evidence type="ECO:0000313" key="2">
    <source>
        <dbReference type="EMBL" id="RCA12354.1"/>
    </source>
</evidence>
<evidence type="ECO:0000313" key="3">
    <source>
        <dbReference type="Proteomes" id="UP000252797"/>
    </source>
</evidence>
<dbReference type="Proteomes" id="UP000252797">
    <property type="component" value="Unassembled WGS sequence"/>
</dbReference>
<dbReference type="RefSeq" id="WP_113845293.1">
    <property type="nucleotide sequence ID" value="NZ_LEPB01000001.1"/>
</dbReference>
<feature type="transmembrane region" description="Helical" evidence="1">
    <location>
        <begin position="244"/>
        <end position="265"/>
    </location>
</feature>
<sequence>MDRAIEFVLKTIVEQLNFSNDPQSVLVQNLETYLPDIYHYSLLIMDIVVKPIAYSVLGFLLLLEFHQIAQKIYSNYSAFGGFELFLPLFLKLGLSLLVMRNLTVFIHAIVGISTIINVGIGELGIQAEMDQVVDFSLIMEQEKAMNFFEKLTLLLLLFIPLVLSLLTNIMTKIVVFLRFFELYFYFSLSPVILVTFIHEEINQIGKNFFRMICASSLQGVLLFMVLSFYPLLVQTLFSIQERQGLITVICIISGNCLTLCISLFYTNKWAKAIMAVS</sequence>
<evidence type="ECO:0000256" key="1">
    <source>
        <dbReference type="SAM" id="Phobius"/>
    </source>
</evidence>
<feature type="transmembrane region" description="Helical" evidence="1">
    <location>
        <begin position="75"/>
        <end position="98"/>
    </location>
</feature>
<name>A0A367CIB9_9ENTE</name>
<feature type="transmembrane region" description="Helical" evidence="1">
    <location>
        <begin position="208"/>
        <end position="232"/>
    </location>
</feature>
<protein>
    <recommendedName>
        <fullName evidence="4">TrbL/VirB6 plasmid conjugal transfer protein</fullName>
    </recommendedName>
</protein>
<dbReference type="InterPro" id="IPR045798">
    <property type="entry name" value="TrbL_Firmicutes"/>
</dbReference>
<dbReference type="Pfam" id="PF19478">
    <property type="entry name" value="TrbL_2"/>
    <property type="match status" value="1"/>
</dbReference>